<dbReference type="EMBL" id="LNQE01001062">
    <property type="protein sequence ID" value="KUG21453.1"/>
    <property type="molecule type" value="Genomic_DNA"/>
</dbReference>
<protein>
    <submittedName>
        <fullName evidence="2">Uncharacterized protein</fullName>
    </submittedName>
</protein>
<feature type="transmembrane region" description="Helical" evidence="1">
    <location>
        <begin position="61"/>
        <end position="81"/>
    </location>
</feature>
<keyword evidence="1" id="KW-0812">Transmembrane</keyword>
<reference evidence="2" key="1">
    <citation type="journal article" date="2015" name="Proc. Natl. Acad. Sci. U.S.A.">
        <title>Networks of energetic and metabolic interactions define dynamics in microbial communities.</title>
        <authorList>
            <person name="Embree M."/>
            <person name="Liu J.K."/>
            <person name="Al-Bassam M.M."/>
            <person name="Zengler K."/>
        </authorList>
    </citation>
    <scope>NUCLEOTIDE SEQUENCE</scope>
</reference>
<keyword evidence="1" id="KW-1133">Transmembrane helix</keyword>
<accession>A0A0W8FKL7</accession>
<keyword evidence="1" id="KW-0472">Membrane</keyword>
<feature type="transmembrane region" description="Helical" evidence="1">
    <location>
        <begin position="38"/>
        <end position="55"/>
    </location>
</feature>
<feature type="transmembrane region" description="Helical" evidence="1">
    <location>
        <begin position="6"/>
        <end position="26"/>
    </location>
</feature>
<dbReference type="AlphaFoldDB" id="A0A0W8FKL7"/>
<evidence type="ECO:0000256" key="1">
    <source>
        <dbReference type="SAM" id="Phobius"/>
    </source>
</evidence>
<proteinExistence type="predicted"/>
<name>A0A0W8FKL7_9ZZZZ</name>
<organism evidence="2">
    <name type="scientific">hydrocarbon metagenome</name>
    <dbReference type="NCBI Taxonomy" id="938273"/>
    <lineage>
        <taxon>unclassified sequences</taxon>
        <taxon>metagenomes</taxon>
        <taxon>ecological metagenomes</taxon>
    </lineage>
</organism>
<gene>
    <name evidence="2" type="ORF">ASZ90_008809</name>
</gene>
<comment type="caution">
    <text evidence="2">The sequence shown here is derived from an EMBL/GenBank/DDBJ whole genome shotgun (WGS) entry which is preliminary data.</text>
</comment>
<sequence length="88" mass="10097">MTFPSAPVNGLMWLVWGFFFAVAIYFISRKFSLLQTTLLGWLMAFVLMWIVTWNLNVLPVYILVYAVPLSLLEAFIGSYICKKVSPVE</sequence>
<evidence type="ECO:0000313" key="2">
    <source>
        <dbReference type="EMBL" id="KUG21453.1"/>
    </source>
</evidence>